<feature type="domain" description="Guanylate cyclase" evidence="20">
    <location>
        <begin position="832"/>
        <end position="962"/>
    </location>
</feature>
<dbReference type="GO" id="GO:0012505">
    <property type="term" value="C:endomembrane system"/>
    <property type="evidence" value="ECO:0007669"/>
    <property type="project" value="UniProtKB-SubCell"/>
</dbReference>
<evidence type="ECO:0000256" key="7">
    <source>
        <dbReference type="ARBA" id="ARBA00022989"/>
    </source>
</evidence>
<proteinExistence type="inferred from homology"/>
<evidence type="ECO:0000259" key="20">
    <source>
        <dbReference type="PROSITE" id="PS50125"/>
    </source>
</evidence>
<protein>
    <recommendedName>
        <fullName evidence="3 15">Guanylate cyclase</fullName>
        <ecNumber evidence="3 15">4.6.1.2</ecNumber>
    </recommendedName>
</protein>
<evidence type="ECO:0000256" key="13">
    <source>
        <dbReference type="ARBA" id="ARBA00046288"/>
    </source>
</evidence>
<dbReference type="Pfam" id="PF00211">
    <property type="entry name" value="Guanylate_cyc"/>
    <property type="match status" value="1"/>
</dbReference>
<comment type="catalytic activity">
    <reaction evidence="1 15">
        <text>GTP = 3',5'-cyclic GMP + diphosphate</text>
        <dbReference type="Rhea" id="RHEA:13665"/>
        <dbReference type="ChEBI" id="CHEBI:33019"/>
        <dbReference type="ChEBI" id="CHEBI:37565"/>
        <dbReference type="ChEBI" id="CHEBI:57746"/>
        <dbReference type="EC" id="4.6.1.2"/>
    </reaction>
</comment>
<dbReference type="SUPFAM" id="SSF53822">
    <property type="entry name" value="Periplasmic binding protein-like I"/>
    <property type="match status" value="1"/>
</dbReference>
<dbReference type="InterPro" id="IPR000719">
    <property type="entry name" value="Prot_kinase_dom"/>
</dbReference>
<organism evidence="21 22">
    <name type="scientific">Oncorhynchus kisutch</name>
    <name type="common">Coho salmon</name>
    <name type="synonym">Salmo kisutch</name>
    <dbReference type="NCBI Taxonomy" id="8019"/>
    <lineage>
        <taxon>Eukaryota</taxon>
        <taxon>Metazoa</taxon>
        <taxon>Chordata</taxon>
        <taxon>Craniata</taxon>
        <taxon>Vertebrata</taxon>
        <taxon>Euteleostomi</taxon>
        <taxon>Actinopterygii</taxon>
        <taxon>Neopterygii</taxon>
        <taxon>Teleostei</taxon>
        <taxon>Protacanthopterygii</taxon>
        <taxon>Salmoniformes</taxon>
        <taxon>Salmonidae</taxon>
        <taxon>Salmoninae</taxon>
        <taxon>Oncorhynchus</taxon>
    </lineage>
</organism>
<dbReference type="InterPro" id="IPR029787">
    <property type="entry name" value="Nucleotide_cyclase"/>
</dbReference>
<dbReference type="GO" id="GO:0005524">
    <property type="term" value="F:ATP binding"/>
    <property type="evidence" value="ECO:0007669"/>
    <property type="project" value="InterPro"/>
</dbReference>
<dbReference type="GeneTree" id="ENSGT00940000165991"/>
<dbReference type="GO" id="GO:0004672">
    <property type="term" value="F:protein kinase activity"/>
    <property type="evidence" value="ECO:0007669"/>
    <property type="project" value="InterPro"/>
</dbReference>
<dbReference type="PROSITE" id="PS00452">
    <property type="entry name" value="GUANYLATE_CYCLASE_1"/>
    <property type="match status" value="1"/>
</dbReference>
<feature type="chain" id="PRO_5034984002" description="Guanylate cyclase" evidence="18">
    <location>
        <begin position="37"/>
        <end position="1042"/>
    </location>
</feature>
<comment type="similarity">
    <text evidence="14">Belongs to the adenylyl cyclase class-4/guanylyl cyclase family.</text>
</comment>
<dbReference type="Proteomes" id="UP000694557">
    <property type="component" value="Unassembled WGS sequence"/>
</dbReference>
<feature type="compositionally biased region" description="Basic and acidic residues" evidence="17">
    <location>
        <begin position="484"/>
        <end position="496"/>
    </location>
</feature>
<dbReference type="InterPro" id="IPR011009">
    <property type="entry name" value="Kinase-like_dom_sf"/>
</dbReference>
<dbReference type="Pfam" id="PF01094">
    <property type="entry name" value="ANF_receptor"/>
    <property type="match status" value="1"/>
</dbReference>
<keyword evidence="16" id="KW-0175">Coiled coil</keyword>
<dbReference type="CDD" id="cd06371">
    <property type="entry name" value="PBP1_sensory_GC_DEF-like"/>
    <property type="match status" value="1"/>
</dbReference>
<dbReference type="Gene3D" id="3.30.70.1230">
    <property type="entry name" value="Nucleotide cyclase"/>
    <property type="match status" value="1"/>
</dbReference>
<dbReference type="EC" id="4.6.1.2" evidence="3 15"/>
<evidence type="ECO:0000259" key="19">
    <source>
        <dbReference type="PROSITE" id="PS50011"/>
    </source>
</evidence>
<gene>
    <name evidence="21" type="primary">LOC109873857</name>
</gene>
<evidence type="ECO:0000256" key="12">
    <source>
        <dbReference type="ARBA" id="ARBA00023293"/>
    </source>
</evidence>
<dbReference type="Pfam" id="PF07714">
    <property type="entry name" value="PK_Tyr_Ser-Thr"/>
    <property type="match status" value="1"/>
</dbReference>
<feature type="coiled-coil region" evidence="16">
    <location>
        <begin position="769"/>
        <end position="796"/>
    </location>
</feature>
<dbReference type="Gene3D" id="3.40.50.2300">
    <property type="match status" value="2"/>
</dbReference>
<keyword evidence="5 18" id="KW-0732">Signal</keyword>
<dbReference type="InterPro" id="IPR028082">
    <property type="entry name" value="Peripla_BP_I"/>
</dbReference>
<evidence type="ECO:0000256" key="11">
    <source>
        <dbReference type="ARBA" id="ARBA00023273"/>
    </source>
</evidence>
<name>A0A8C7MZV1_ONCKI</name>
<accession>A0A8C7MZV1</accession>
<dbReference type="FunFam" id="3.40.50.2300:FF:000114">
    <property type="entry name" value="Guanylate cyclase"/>
    <property type="match status" value="1"/>
</dbReference>
<evidence type="ECO:0000256" key="8">
    <source>
        <dbReference type="ARBA" id="ARBA00023136"/>
    </source>
</evidence>
<feature type="domain" description="Protein kinase" evidence="19">
    <location>
        <begin position="473"/>
        <end position="773"/>
    </location>
</feature>
<dbReference type="InterPro" id="IPR018297">
    <property type="entry name" value="A/G_cyclase_CS"/>
</dbReference>
<reference evidence="21" key="2">
    <citation type="submission" date="2025-09" db="UniProtKB">
        <authorList>
            <consortium name="Ensembl"/>
        </authorList>
    </citation>
    <scope>IDENTIFICATION</scope>
</reference>
<evidence type="ECO:0000256" key="3">
    <source>
        <dbReference type="ARBA" id="ARBA00012202"/>
    </source>
</evidence>
<evidence type="ECO:0000256" key="6">
    <source>
        <dbReference type="ARBA" id="ARBA00022741"/>
    </source>
</evidence>
<keyword evidence="11" id="KW-0966">Cell projection</keyword>
<evidence type="ECO:0000313" key="21">
    <source>
        <dbReference type="Ensembl" id="ENSOKIP00005090485.1"/>
    </source>
</evidence>
<dbReference type="Ensembl" id="ENSOKIT00005096704.1">
    <property type="protein sequence ID" value="ENSOKIP00005090485.1"/>
    <property type="gene ID" value="ENSOKIG00005038508.1"/>
</dbReference>
<dbReference type="InterPro" id="IPR001054">
    <property type="entry name" value="A/G_cyclase"/>
</dbReference>
<dbReference type="PROSITE" id="PS50011">
    <property type="entry name" value="PROTEIN_KINASE_DOM"/>
    <property type="match status" value="1"/>
</dbReference>
<dbReference type="GO" id="GO:0042995">
    <property type="term" value="C:cell projection"/>
    <property type="evidence" value="ECO:0007669"/>
    <property type="project" value="UniProtKB-SubCell"/>
</dbReference>
<keyword evidence="4" id="KW-0812">Transmembrane</keyword>
<dbReference type="GO" id="GO:0005886">
    <property type="term" value="C:plasma membrane"/>
    <property type="evidence" value="ECO:0007669"/>
    <property type="project" value="TreeGrafter"/>
</dbReference>
<evidence type="ECO:0000256" key="5">
    <source>
        <dbReference type="ARBA" id="ARBA00022729"/>
    </source>
</evidence>
<evidence type="ECO:0000256" key="1">
    <source>
        <dbReference type="ARBA" id="ARBA00001436"/>
    </source>
</evidence>
<feature type="region of interest" description="Disordered" evidence="17">
    <location>
        <begin position="484"/>
        <end position="504"/>
    </location>
</feature>
<evidence type="ECO:0000256" key="16">
    <source>
        <dbReference type="SAM" id="Coils"/>
    </source>
</evidence>
<dbReference type="GO" id="GO:0035556">
    <property type="term" value="P:intracellular signal transduction"/>
    <property type="evidence" value="ECO:0007669"/>
    <property type="project" value="InterPro"/>
</dbReference>
<keyword evidence="6" id="KW-0547">Nucleotide-binding</keyword>
<dbReference type="GO" id="GO:0004383">
    <property type="term" value="F:guanylate cyclase activity"/>
    <property type="evidence" value="ECO:0007669"/>
    <property type="project" value="UniProtKB-EC"/>
</dbReference>
<evidence type="ECO:0000256" key="18">
    <source>
        <dbReference type="SAM" id="SignalP"/>
    </source>
</evidence>
<dbReference type="CDD" id="cd07302">
    <property type="entry name" value="CHD"/>
    <property type="match status" value="1"/>
</dbReference>
<keyword evidence="7" id="KW-1133">Transmembrane helix</keyword>
<evidence type="ECO:0000256" key="4">
    <source>
        <dbReference type="ARBA" id="ARBA00022692"/>
    </source>
</evidence>
<reference evidence="21" key="1">
    <citation type="submission" date="2025-08" db="UniProtKB">
        <authorList>
            <consortium name="Ensembl"/>
        </authorList>
    </citation>
    <scope>IDENTIFICATION</scope>
</reference>
<evidence type="ECO:0000256" key="2">
    <source>
        <dbReference type="ARBA" id="ARBA00004316"/>
    </source>
</evidence>
<dbReference type="GO" id="GO:0007168">
    <property type="term" value="P:receptor guanylyl cyclase signaling pathway"/>
    <property type="evidence" value="ECO:0007669"/>
    <property type="project" value="TreeGrafter"/>
</dbReference>
<sequence length="1042" mass="116153">QTEGYFYLHSMSFPSPPHGAWLLWFLLACLSVPCAARSTSTVFKVGVVGPWKCDPLFAKALPQTAAQLAVERINNDPSLSLGTTFEYVIIDEDCQTSMALKGFLGHYARANAFLGPVNPGYCDAASLLANNWNKALFSWTCVNYELDDRSRHLTFARTVPSPTWVLLSLVRHFRWAHIGIISSAEDVWVDTGSKVADALRSYGLPVTTVVSTDKDPASIRLALTRVKRAENIRMVILCMHSVLIGGHIQRLLLETALDMHLTDGSLVFIPYDTLLYSLPYRDVRYPALINNGKLRRAYDAVLTVTMDSEENSFYKAYQKTVNVGGVPRHIKLHQISPLFGTIYSSILFMANALQNVRDAGEWRSGANLVRHSRNMAFYGFSQRVRTNGSGASLLKYVVLDTDGQSWPLLPTHCVDLEAGMVMSLGRSIHFPGGVQPSPDSSCWFIPGTLCTGGENTANFRGPDKIMLTLADVIFINPSLNESKVGDMRRKPSDTDRQSLSTPFSDSTVTPATYANSNIAIFEGDWAWMKRLPSGNFKAITPQTSDVFELMKDIRHENVNLFLGFFLDCGVFGIMTEYCSRSSLQDLLSNSDVKLDWMFKTSLLLDLIKGMKYLHLRGVCHGRLKSRNCVVDGRFVLKLTDYGYNKILMAQRFPYEDPSAEELLWTAPEILRSPHPGLCGTQLGDVYSFAIIMQEVVLRGPPFCMLDLSAEDVIQKVRNSPPLCRPVVSPDHAPLECIQLMKQCWNEQADRRPLTISFKNINKGRKTNIIDSMLRMLEQYSSNLEELIRERTEELEIEKLKTEKLLTQMLPPSVADVLKVGGTVEPEHFENVTLYFSDIVGFTTISANSEPIEVVDLLNDLYTLFDAIIGNHDVYKVETIGDAYMVASGLPVPNGNRHAAEISSMALDILSAVGTFKMRHMPDVPVRIRIGLHSGPCVAGVVGLTMPRYCLFGDTVNTASRMESTGMPYRIHLSHSTAKILVDLREGYQVQLRGKTELKGKGMEETYWLVGRDSFTKPLPVPPELKSGPAFGVPIHPKGVRWG</sequence>
<evidence type="ECO:0000313" key="22">
    <source>
        <dbReference type="Proteomes" id="UP000694557"/>
    </source>
</evidence>
<evidence type="ECO:0000256" key="10">
    <source>
        <dbReference type="ARBA" id="ARBA00023239"/>
    </source>
</evidence>
<dbReference type="PROSITE" id="PS50125">
    <property type="entry name" value="GUANYLATE_CYCLASE_2"/>
    <property type="match status" value="1"/>
</dbReference>
<dbReference type="FunFam" id="3.30.70.1230:FF:000013">
    <property type="entry name" value="Guanylate cyclase"/>
    <property type="match status" value="1"/>
</dbReference>
<evidence type="ECO:0000256" key="15">
    <source>
        <dbReference type="RuleBase" id="RU003431"/>
    </source>
</evidence>
<dbReference type="InterPro" id="IPR001245">
    <property type="entry name" value="Ser-Thr/Tyr_kinase_cat_dom"/>
</dbReference>
<keyword evidence="8" id="KW-0472">Membrane</keyword>
<keyword evidence="12 15" id="KW-0141">cGMP biosynthesis</keyword>
<evidence type="ECO:0000256" key="14">
    <source>
        <dbReference type="RuleBase" id="RU000405"/>
    </source>
</evidence>
<evidence type="ECO:0000256" key="17">
    <source>
        <dbReference type="SAM" id="MobiDB-lite"/>
    </source>
</evidence>
<dbReference type="InterPro" id="IPR001828">
    <property type="entry name" value="ANF_lig-bd_rcpt"/>
</dbReference>
<dbReference type="FunFam" id="1.10.510.10:FF:000404">
    <property type="entry name" value="Guanylate cyclase"/>
    <property type="match status" value="1"/>
</dbReference>
<evidence type="ECO:0000256" key="9">
    <source>
        <dbReference type="ARBA" id="ARBA00023157"/>
    </source>
</evidence>
<dbReference type="SUPFAM" id="SSF56112">
    <property type="entry name" value="Protein kinase-like (PK-like)"/>
    <property type="match status" value="1"/>
</dbReference>
<dbReference type="PANTHER" id="PTHR11920">
    <property type="entry name" value="GUANYLYL CYCLASE"/>
    <property type="match status" value="1"/>
</dbReference>
<dbReference type="GO" id="GO:0004016">
    <property type="term" value="F:adenylate cyclase activity"/>
    <property type="evidence" value="ECO:0007669"/>
    <property type="project" value="TreeGrafter"/>
</dbReference>
<dbReference type="AlphaFoldDB" id="A0A8C7MZV1"/>
<keyword evidence="10 14" id="KW-0456">Lyase</keyword>
<dbReference type="SUPFAM" id="SSF55073">
    <property type="entry name" value="Nucleotide cyclase"/>
    <property type="match status" value="1"/>
</dbReference>
<comment type="subcellular location">
    <subcellularLocation>
        <location evidence="2">Cell projection</location>
    </subcellularLocation>
    <subcellularLocation>
        <location evidence="13">Endomembrane system</location>
        <topology evidence="13">Single-pass type I membrane protein</topology>
    </subcellularLocation>
</comment>
<dbReference type="InterPro" id="IPR050401">
    <property type="entry name" value="Cyclic_nucleotide_synthase"/>
</dbReference>
<dbReference type="SMART" id="SM00044">
    <property type="entry name" value="CYCc"/>
    <property type="match status" value="1"/>
</dbReference>
<keyword evidence="22" id="KW-1185">Reference proteome</keyword>
<dbReference type="GO" id="GO:0001653">
    <property type="term" value="F:peptide receptor activity"/>
    <property type="evidence" value="ECO:0007669"/>
    <property type="project" value="TreeGrafter"/>
</dbReference>
<dbReference type="Gene3D" id="1.10.510.10">
    <property type="entry name" value="Transferase(Phosphotransferase) domain 1"/>
    <property type="match status" value="1"/>
</dbReference>
<keyword evidence="9" id="KW-1015">Disulfide bond</keyword>
<feature type="signal peptide" evidence="18">
    <location>
        <begin position="1"/>
        <end position="36"/>
    </location>
</feature>
<dbReference type="PANTHER" id="PTHR11920:SF349">
    <property type="entry name" value="RETINAL GUANYLYL CYCLASE 2"/>
    <property type="match status" value="1"/>
</dbReference>